<dbReference type="PATRIC" id="fig|29536.5.peg.1679"/>
<dbReference type="InterPro" id="IPR011044">
    <property type="entry name" value="Quino_amine_DH_bsu"/>
</dbReference>
<evidence type="ECO:0000313" key="3">
    <source>
        <dbReference type="Proteomes" id="UP000093807"/>
    </source>
</evidence>
<dbReference type="RefSeq" id="WP_064715408.1">
    <property type="nucleotide sequence ID" value="NZ_JMTM01000046.1"/>
</dbReference>
<organism evidence="2 3">
    <name type="scientific">Flavobacterium succinicans</name>
    <dbReference type="NCBI Taxonomy" id="29536"/>
    <lineage>
        <taxon>Bacteria</taxon>
        <taxon>Pseudomonadati</taxon>
        <taxon>Bacteroidota</taxon>
        <taxon>Flavobacteriia</taxon>
        <taxon>Flavobacteriales</taxon>
        <taxon>Flavobacteriaceae</taxon>
        <taxon>Flavobacterium</taxon>
    </lineage>
</organism>
<sequence length="404" mass="43725">MKKINVFRFLFVVALSFFAQSCSDDDSSETVDETLTEYKHLRILVSDETSKALTLVNPFLNTTTSFEAKFPKSALYTTESGRFAGIIHRENDLTETFDTGLEFHGDHVDVKGTPKFGALTGVASKPTHFKSNYGEILTFNDGDGTLAVGSESEIHTNGAKMKIINTGLKAHHGAMAVFSNGSYAITEKDNSIPGVLPERVKVIDKTGKELFASSIATKGIHGNASDGDYAVFGSASGILVVDSKGQQFLVPHPDGFGTAWFGTILETATKGNFVGYTAAKGAYIINVLNKTVKPIFESTDIMQCKVSYDTKKLGILLHSGNFIAYDLATLAVATSERNLIAATDKASTQKPQMEFTQRFIYITAPATGELQIFSTKNSATTKKIKVSNTPYRLSIVGFENSGDH</sequence>
<dbReference type="EMBL" id="JMTM01000046">
    <property type="protein sequence ID" value="OAZ03911.1"/>
    <property type="molecule type" value="Genomic_DNA"/>
</dbReference>
<proteinExistence type="predicted"/>
<evidence type="ECO:0008006" key="4">
    <source>
        <dbReference type="Google" id="ProtNLM"/>
    </source>
</evidence>
<comment type="caution">
    <text evidence="2">The sequence shown here is derived from an EMBL/GenBank/DDBJ whole genome shotgun (WGS) entry which is preliminary data.</text>
</comment>
<name>A0A199XRM8_9FLAO</name>
<feature type="chain" id="PRO_5008286867" description="DUF5074 domain-containing protein" evidence="1">
    <location>
        <begin position="20"/>
        <end position="404"/>
    </location>
</feature>
<keyword evidence="3" id="KW-1185">Reference proteome</keyword>
<dbReference type="PROSITE" id="PS51257">
    <property type="entry name" value="PROKAR_LIPOPROTEIN"/>
    <property type="match status" value="1"/>
</dbReference>
<evidence type="ECO:0000256" key="1">
    <source>
        <dbReference type="SAM" id="SignalP"/>
    </source>
</evidence>
<dbReference type="Proteomes" id="UP000093807">
    <property type="component" value="Unassembled WGS sequence"/>
</dbReference>
<feature type="signal peptide" evidence="1">
    <location>
        <begin position="1"/>
        <end position="19"/>
    </location>
</feature>
<dbReference type="AlphaFoldDB" id="A0A199XRM8"/>
<dbReference type="SUPFAM" id="SSF50969">
    <property type="entry name" value="YVTN repeat-like/Quinoprotein amine dehydrogenase"/>
    <property type="match status" value="1"/>
</dbReference>
<accession>A0A199XRM8</accession>
<gene>
    <name evidence="2" type="ORF">FLB_16000</name>
</gene>
<dbReference type="OrthoDB" id="867741at2"/>
<keyword evidence="1" id="KW-0732">Signal</keyword>
<evidence type="ECO:0000313" key="2">
    <source>
        <dbReference type="EMBL" id="OAZ03911.1"/>
    </source>
</evidence>
<protein>
    <recommendedName>
        <fullName evidence="4">DUF5074 domain-containing protein</fullName>
    </recommendedName>
</protein>
<reference evidence="2 3" key="1">
    <citation type="submission" date="2016-06" db="EMBL/GenBank/DDBJ databases">
        <title>Draft genome sequence of Flavobacterium succinicans strain DD5b.</title>
        <authorList>
            <person name="Poehlein A."/>
            <person name="Daniel R."/>
            <person name="Simeonova D.D."/>
        </authorList>
    </citation>
    <scope>NUCLEOTIDE SEQUENCE [LARGE SCALE GENOMIC DNA]</scope>
    <source>
        <strain evidence="2 3">DD5b</strain>
    </source>
</reference>